<name>A0AAD9HU65_9PEZI</name>
<organism evidence="2 3">
    <name type="scientific">Colletotrichum zoysiae</name>
    <dbReference type="NCBI Taxonomy" id="1216348"/>
    <lineage>
        <taxon>Eukaryota</taxon>
        <taxon>Fungi</taxon>
        <taxon>Dikarya</taxon>
        <taxon>Ascomycota</taxon>
        <taxon>Pezizomycotina</taxon>
        <taxon>Sordariomycetes</taxon>
        <taxon>Hypocreomycetidae</taxon>
        <taxon>Glomerellales</taxon>
        <taxon>Glomerellaceae</taxon>
        <taxon>Colletotrichum</taxon>
        <taxon>Colletotrichum graminicola species complex</taxon>
    </lineage>
</organism>
<dbReference type="EMBL" id="MU842809">
    <property type="protein sequence ID" value="KAK2035371.1"/>
    <property type="molecule type" value="Genomic_DNA"/>
</dbReference>
<evidence type="ECO:0000313" key="2">
    <source>
        <dbReference type="EMBL" id="KAK2035371.1"/>
    </source>
</evidence>
<keyword evidence="3" id="KW-1185">Reference proteome</keyword>
<dbReference type="AlphaFoldDB" id="A0AAD9HU65"/>
<comment type="caution">
    <text evidence="2">The sequence shown here is derived from an EMBL/GenBank/DDBJ whole genome shotgun (WGS) entry which is preliminary data.</text>
</comment>
<gene>
    <name evidence="2" type="ORF">LX32DRAFT_633531</name>
</gene>
<protein>
    <submittedName>
        <fullName evidence="2">Uncharacterized protein</fullName>
    </submittedName>
</protein>
<dbReference type="Proteomes" id="UP001232148">
    <property type="component" value="Unassembled WGS sequence"/>
</dbReference>
<evidence type="ECO:0000313" key="3">
    <source>
        <dbReference type="Proteomes" id="UP001232148"/>
    </source>
</evidence>
<accession>A0AAD9HU65</accession>
<proteinExistence type="predicted"/>
<reference evidence="2" key="1">
    <citation type="submission" date="2021-06" db="EMBL/GenBank/DDBJ databases">
        <title>Comparative genomics, transcriptomics and evolutionary studies reveal genomic signatures of adaptation to plant cell wall in hemibiotrophic fungi.</title>
        <authorList>
            <consortium name="DOE Joint Genome Institute"/>
            <person name="Baroncelli R."/>
            <person name="Diaz J.F."/>
            <person name="Benocci T."/>
            <person name="Peng M."/>
            <person name="Battaglia E."/>
            <person name="Haridas S."/>
            <person name="Andreopoulos W."/>
            <person name="Labutti K."/>
            <person name="Pangilinan J."/>
            <person name="Floch G.L."/>
            <person name="Makela M.R."/>
            <person name="Henrissat B."/>
            <person name="Grigoriev I.V."/>
            <person name="Crouch J.A."/>
            <person name="De Vries R.P."/>
            <person name="Sukno S.A."/>
            <person name="Thon M.R."/>
        </authorList>
    </citation>
    <scope>NUCLEOTIDE SEQUENCE</scope>
    <source>
        <strain evidence="2">MAFF235873</strain>
    </source>
</reference>
<sequence length="119" mass="13173">MGSASSLLCRTCVESTYQKDARHCGQCCFLHGYFGVMIPRVDNGCPIVSHGCRPLLFLISCFNSLSVRPTTDSDPLPAQREIASTGSEREVTTNEALPLSNDVDLDSRYAQWFLRQVVN</sequence>
<evidence type="ECO:0000256" key="1">
    <source>
        <dbReference type="SAM" id="MobiDB-lite"/>
    </source>
</evidence>
<feature type="region of interest" description="Disordered" evidence="1">
    <location>
        <begin position="68"/>
        <end position="95"/>
    </location>
</feature>